<keyword evidence="7" id="KW-1278">Translocase</keyword>
<keyword evidence="6 11" id="KW-0067">ATP-binding</keyword>
<evidence type="ECO:0000256" key="9">
    <source>
        <dbReference type="ARBA" id="ARBA00025157"/>
    </source>
</evidence>
<feature type="domain" description="ABC transporter" evidence="10">
    <location>
        <begin position="5"/>
        <end position="245"/>
    </location>
</feature>
<dbReference type="InterPro" id="IPR003593">
    <property type="entry name" value="AAA+_ATPase"/>
</dbReference>
<evidence type="ECO:0000313" key="11">
    <source>
        <dbReference type="EMBL" id="HEB48460.1"/>
    </source>
</evidence>
<dbReference type="AlphaFoldDB" id="A0A7C1T0Y6"/>
<sequence length="568" mass="62335">MESAVTLRNVTYFYPLSTSPALEDVSLEIRRGEFAVIAGPSGGGKSTLVRILLGLIPHIYGGELRGEVLVGGVNVIEKGFKAIASSIGVVLQNPENQIVNAVVEEEVAFTLENLLYKPEEIRERVDEAIRTLEIDHLRKRLTHTLSSGELQKVAIASALALDSRILVFDEPLAHLDPCGARELASILHKLCRERGITVIVAEHRLAELLRYADRVIVLNKKILFDGAPASAIGKMLEAGVEVPPVSKLFEELGKSPVPLHVDSKAISVIASDIANCRATHAGSLASDRRSAATYSSERVITAEDLWYRYPNGRLALKGVSLEVFRGDFIAIVGANGAGKTTLVRHFNGLLKPWKGRVRVFGKDTRFSSVAELARSVGIVFQNPLHQFFERTVLREVLFTLSNFGCTNCVEKALEVLRAFGLEKLAERSPYELSVGEQRRLAIASILAYEPPIIVLDEPTAGIDYSLKLELLKMLARIAERGKTVIVVSHDTEFLALAPITRVVVMADGRVVASGDPREVFYDLEILKSSRVTPPQIVELVKQLGLEGACRPLSSREFAEYLKRCRGAH</sequence>
<reference evidence="11" key="1">
    <citation type="journal article" date="2020" name="mSystems">
        <title>Genome- and Community-Level Interaction Insights into Carbon Utilization and Element Cycling Functions of Hydrothermarchaeota in Hydrothermal Sediment.</title>
        <authorList>
            <person name="Zhou Z."/>
            <person name="Liu Y."/>
            <person name="Xu W."/>
            <person name="Pan J."/>
            <person name="Luo Z.H."/>
            <person name="Li M."/>
        </authorList>
    </citation>
    <scope>NUCLEOTIDE SEQUENCE [LARGE SCALE GENOMIC DNA]</scope>
    <source>
        <strain evidence="11">SpSt-25</strain>
    </source>
</reference>
<dbReference type="Pfam" id="PF00005">
    <property type="entry name" value="ABC_tran"/>
    <property type="match status" value="2"/>
</dbReference>
<dbReference type="PANTHER" id="PTHR43553:SF21">
    <property type="entry name" value="ABC TRANSPORTER ATP-BINDING PROTEIN MA_1418-RELATED"/>
    <property type="match status" value="1"/>
</dbReference>
<evidence type="ECO:0000256" key="3">
    <source>
        <dbReference type="ARBA" id="ARBA00022448"/>
    </source>
</evidence>
<evidence type="ECO:0000256" key="8">
    <source>
        <dbReference type="ARBA" id="ARBA00023136"/>
    </source>
</evidence>
<name>A0A7C1T0Y6_THEPE</name>
<evidence type="ECO:0000256" key="1">
    <source>
        <dbReference type="ARBA" id="ARBA00004236"/>
    </source>
</evidence>
<dbReference type="InterPro" id="IPR017871">
    <property type="entry name" value="ABC_transporter-like_CS"/>
</dbReference>
<organism evidence="11">
    <name type="scientific">Thermofilum pendens</name>
    <dbReference type="NCBI Taxonomy" id="2269"/>
    <lineage>
        <taxon>Archaea</taxon>
        <taxon>Thermoproteota</taxon>
        <taxon>Thermoprotei</taxon>
        <taxon>Thermofilales</taxon>
        <taxon>Thermofilaceae</taxon>
        <taxon>Thermofilum</taxon>
    </lineage>
</organism>
<feature type="domain" description="ABC transporter" evidence="10">
    <location>
        <begin position="300"/>
        <end position="532"/>
    </location>
</feature>
<dbReference type="CDD" id="cd03225">
    <property type="entry name" value="ABC_cobalt_CbiO_domain1"/>
    <property type="match status" value="2"/>
</dbReference>
<keyword evidence="3" id="KW-0813">Transport</keyword>
<dbReference type="InterPro" id="IPR027417">
    <property type="entry name" value="P-loop_NTPase"/>
</dbReference>
<evidence type="ECO:0000256" key="4">
    <source>
        <dbReference type="ARBA" id="ARBA00022475"/>
    </source>
</evidence>
<evidence type="ECO:0000256" key="6">
    <source>
        <dbReference type="ARBA" id="ARBA00022840"/>
    </source>
</evidence>
<dbReference type="InterPro" id="IPR015856">
    <property type="entry name" value="ABC_transpr_CbiO/EcfA_su"/>
</dbReference>
<dbReference type="SUPFAM" id="SSF52540">
    <property type="entry name" value="P-loop containing nucleoside triphosphate hydrolases"/>
    <property type="match status" value="2"/>
</dbReference>
<accession>A0A7C1T0Y6</accession>
<proteinExistence type="inferred from homology"/>
<dbReference type="SMART" id="SM00382">
    <property type="entry name" value="AAA"/>
    <property type="match status" value="2"/>
</dbReference>
<dbReference type="PANTHER" id="PTHR43553">
    <property type="entry name" value="HEAVY METAL TRANSPORTER"/>
    <property type="match status" value="1"/>
</dbReference>
<comment type="caution">
    <text evidence="11">The sequence shown here is derived from an EMBL/GenBank/DDBJ whole genome shotgun (WGS) entry which is preliminary data.</text>
</comment>
<dbReference type="GO" id="GO:0016887">
    <property type="term" value="F:ATP hydrolysis activity"/>
    <property type="evidence" value="ECO:0007669"/>
    <property type="project" value="InterPro"/>
</dbReference>
<evidence type="ECO:0000256" key="2">
    <source>
        <dbReference type="ARBA" id="ARBA00005417"/>
    </source>
</evidence>
<dbReference type="PROSITE" id="PS00211">
    <property type="entry name" value="ABC_TRANSPORTER_1"/>
    <property type="match status" value="2"/>
</dbReference>
<evidence type="ECO:0000256" key="5">
    <source>
        <dbReference type="ARBA" id="ARBA00022741"/>
    </source>
</evidence>
<evidence type="ECO:0000256" key="7">
    <source>
        <dbReference type="ARBA" id="ARBA00022967"/>
    </source>
</evidence>
<comment type="similarity">
    <text evidence="2">Belongs to the ABC transporter superfamily.</text>
</comment>
<dbReference type="NCBIfam" id="NF010167">
    <property type="entry name" value="PRK13648.1"/>
    <property type="match status" value="2"/>
</dbReference>
<protein>
    <submittedName>
        <fullName evidence="11">ATP-binding cassette domain-containing protein</fullName>
    </submittedName>
</protein>
<dbReference type="EMBL" id="DSKP01000053">
    <property type="protein sequence ID" value="HEB48460.1"/>
    <property type="molecule type" value="Genomic_DNA"/>
</dbReference>
<gene>
    <name evidence="11" type="ORF">ENP77_01515</name>
</gene>
<dbReference type="InterPro" id="IPR050095">
    <property type="entry name" value="ECF_ABC_transporter_ATP-bd"/>
</dbReference>
<dbReference type="PROSITE" id="PS50893">
    <property type="entry name" value="ABC_TRANSPORTER_2"/>
    <property type="match status" value="2"/>
</dbReference>
<dbReference type="FunFam" id="3.40.50.300:FF:000224">
    <property type="entry name" value="Energy-coupling factor transporter ATP-binding protein EcfA"/>
    <property type="match status" value="1"/>
</dbReference>
<keyword evidence="5" id="KW-0547">Nucleotide-binding</keyword>
<dbReference type="GO" id="GO:0005524">
    <property type="term" value="F:ATP binding"/>
    <property type="evidence" value="ECO:0007669"/>
    <property type="project" value="UniProtKB-KW"/>
</dbReference>
<keyword evidence="4" id="KW-1003">Cell membrane</keyword>
<evidence type="ECO:0000259" key="10">
    <source>
        <dbReference type="PROSITE" id="PS50893"/>
    </source>
</evidence>
<keyword evidence="8" id="KW-0472">Membrane</keyword>
<dbReference type="GO" id="GO:0043190">
    <property type="term" value="C:ATP-binding cassette (ABC) transporter complex"/>
    <property type="evidence" value="ECO:0007669"/>
    <property type="project" value="TreeGrafter"/>
</dbReference>
<dbReference type="GO" id="GO:0042626">
    <property type="term" value="F:ATPase-coupled transmembrane transporter activity"/>
    <property type="evidence" value="ECO:0007669"/>
    <property type="project" value="TreeGrafter"/>
</dbReference>
<comment type="subcellular location">
    <subcellularLocation>
        <location evidence="1">Cell membrane</location>
    </subcellularLocation>
</comment>
<dbReference type="InterPro" id="IPR003439">
    <property type="entry name" value="ABC_transporter-like_ATP-bd"/>
</dbReference>
<comment type="function">
    <text evidence="9">Probably part of an ABC transporter complex. Responsible for energy coupling to the transport system.</text>
</comment>
<dbReference type="Gene3D" id="3.40.50.300">
    <property type="entry name" value="P-loop containing nucleotide triphosphate hydrolases"/>
    <property type="match status" value="2"/>
</dbReference>